<accession>A0A2T7BP01</accession>
<evidence type="ECO:0000313" key="5">
    <source>
        <dbReference type="Proteomes" id="UP000244450"/>
    </source>
</evidence>
<dbReference type="PROSITE" id="PS50297">
    <property type="entry name" value="ANK_REP_REGION"/>
    <property type="match status" value="1"/>
</dbReference>
<dbReference type="PANTHER" id="PTHR24198">
    <property type="entry name" value="ANKYRIN REPEAT AND PROTEIN KINASE DOMAIN-CONTAINING PROTEIN"/>
    <property type="match status" value="1"/>
</dbReference>
<evidence type="ECO:0000256" key="2">
    <source>
        <dbReference type="ARBA" id="ARBA00023043"/>
    </source>
</evidence>
<dbReference type="PROSITE" id="PS50088">
    <property type="entry name" value="ANK_REPEAT"/>
    <property type="match status" value="1"/>
</dbReference>
<dbReference type="Gene3D" id="1.25.40.20">
    <property type="entry name" value="Ankyrin repeat-containing domain"/>
    <property type="match status" value="1"/>
</dbReference>
<organism evidence="4 5">
    <name type="scientific">Chitinophaga parva</name>
    <dbReference type="NCBI Taxonomy" id="2169414"/>
    <lineage>
        <taxon>Bacteria</taxon>
        <taxon>Pseudomonadati</taxon>
        <taxon>Bacteroidota</taxon>
        <taxon>Chitinophagia</taxon>
        <taxon>Chitinophagales</taxon>
        <taxon>Chitinophagaceae</taxon>
        <taxon>Chitinophaga</taxon>
    </lineage>
</organism>
<keyword evidence="1" id="KW-0677">Repeat</keyword>
<keyword evidence="5" id="KW-1185">Reference proteome</keyword>
<feature type="repeat" description="ANK" evidence="3">
    <location>
        <begin position="217"/>
        <end position="249"/>
    </location>
</feature>
<gene>
    <name evidence="4" type="ORF">DCC81_08145</name>
</gene>
<dbReference type="Pfam" id="PF12796">
    <property type="entry name" value="Ank_2"/>
    <property type="match status" value="1"/>
</dbReference>
<dbReference type="InterPro" id="IPR036770">
    <property type="entry name" value="Ankyrin_rpt-contain_sf"/>
</dbReference>
<name>A0A2T7BP01_9BACT</name>
<dbReference type="Proteomes" id="UP000244450">
    <property type="component" value="Unassembled WGS sequence"/>
</dbReference>
<comment type="caution">
    <text evidence="4">The sequence shown here is derived from an EMBL/GenBank/DDBJ whole genome shotgun (WGS) entry which is preliminary data.</text>
</comment>
<dbReference type="InterPro" id="IPR002110">
    <property type="entry name" value="Ankyrin_rpt"/>
</dbReference>
<dbReference type="AlphaFoldDB" id="A0A2T7BP01"/>
<sequence length="292" mass="32006">MKMIDAEDSRVILAIALIDAGDIANLMHLLRKYPELVQRRLINHQEGYFKDPYLLWFIADNPVRKGKRPGNMIRLIEELIETVKQLAPDTCLYQIDHALKLVASSHTMQVSGVLLPAMDLLIDAGASPDCAMEALTNGNLEAAGHLISRGAHLTLALAVCLERQLDIYKLGNQATNNEKLTALAAAAYYGKADKIKVLLDMNISPNGFPEAESGFHSHGTPLHYAVSSGDLPSVQLLVEAGAKLDVPDKVYNGTPKDWATYLKAQAPGEAADGNFAAIESYLLSKPRYRRLY</sequence>
<dbReference type="EMBL" id="QCYK01000001">
    <property type="protein sequence ID" value="PUZ29407.1"/>
    <property type="molecule type" value="Genomic_DNA"/>
</dbReference>
<dbReference type="SMART" id="SM00248">
    <property type="entry name" value="ANK"/>
    <property type="match status" value="3"/>
</dbReference>
<protein>
    <submittedName>
        <fullName evidence="4">Uncharacterized protein</fullName>
    </submittedName>
</protein>
<evidence type="ECO:0000256" key="1">
    <source>
        <dbReference type="ARBA" id="ARBA00022737"/>
    </source>
</evidence>
<dbReference type="RefSeq" id="WP_108686045.1">
    <property type="nucleotide sequence ID" value="NZ_QCYK01000001.1"/>
</dbReference>
<keyword evidence="2 3" id="KW-0040">ANK repeat</keyword>
<proteinExistence type="predicted"/>
<dbReference type="PANTHER" id="PTHR24198:SF165">
    <property type="entry name" value="ANKYRIN REPEAT-CONTAINING PROTEIN-RELATED"/>
    <property type="match status" value="1"/>
</dbReference>
<evidence type="ECO:0000256" key="3">
    <source>
        <dbReference type="PROSITE-ProRule" id="PRU00023"/>
    </source>
</evidence>
<dbReference type="SUPFAM" id="SSF48403">
    <property type="entry name" value="Ankyrin repeat"/>
    <property type="match status" value="1"/>
</dbReference>
<dbReference type="OrthoDB" id="928522at2"/>
<evidence type="ECO:0000313" key="4">
    <source>
        <dbReference type="EMBL" id="PUZ29407.1"/>
    </source>
</evidence>
<reference evidence="4 5" key="1">
    <citation type="submission" date="2018-04" db="EMBL/GenBank/DDBJ databases">
        <title>Chitinophaga fuyangensis sp. nov., isolated from soil in a chemical factory.</title>
        <authorList>
            <person name="Chen K."/>
        </authorList>
    </citation>
    <scope>NUCLEOTIDE SEQUENCE [LARGE SCALE GENOMIC DNA]</scope>
    <source>
        <strain evidence="4 5">LY-1</strain>
    </source>
</reference>